<dbReference type="RefSeq" id="WP_408152208.1">
    <property type="nucleotide sequence ID" value="NZ_JAQQCJ010000002.1"/>
</dbReference>
<dbReference type="Proteomes" id="UP001629392">
    <property type="component" value="Unassembled WGS sequence"/>
</dbReference>
<organism evidence="1 2">
    <name type="scientific">Paraburkholderia strydomiana</name>
    <dbReference type="NCBI Taxonomy" id="1245417"/>
    <lineage>
        <taxon>Bacteria</taxon>
        <taxon>Pseudomonadati</taxon>
        <taxon>Pseudomonadota</taxon>
        <taxon>Betaproteobacteria</taxon>
        <taxon>Burkholderiales</taxon>
        <taxon>Burkholderiaceae</taxon>
        <taxon>Paraburkholderia</taxon>
    </lineage>
</organism>
<keyword evidence="2" id="KW-1185">Reference proteome</keyword>
<proteinExistence type="predicted"/>
<accession>A0ABW9E911</accession>
<sequence length="204" mass="22436">MTHTARPALLMVSMEPPASLEEEFNDWYDTEHFPQRLALPGFVSASRWVCVDGWPRWMALYDLTSLDALDSDAYRKVSGAQSTPWSRRLLPRTVGRSRVAAGALDGRAEAQRDPQAVSRLLAMSVRLIAGVASAESIVAAVREALAAREDLLQLRGFVEDGETVWILAAFDSPATSTLAAQIGRPCGFGISTFNVYVPYRRSSY</sequence>
<protein>
    <submittedName>
        <fullName evidence="1">Uncharacterized protein</fullName>
    </submittedName>
</protein>
<comment type="caution">
    <text evidence="1">The sequence shown here is derived from an EMBL/GenBank/DDBJ whole genome shotgun (WGS) entry which is preliminary data.</text>
</comment>
<evidence type="ECO:0000313" key="1">
    <source>
        <dbReference type="EMBL" id="MFM0715483.1"/>
    </source>
</evidence>
<dbReference type="InterPro" id="IPR011008">
    <property type="entry name" value="Dimeric_a/b-barrel"/>
</dbReference>
<evidence type="ECO:0000313" key="2">
    <source>
        <dbReference type="Proteomes" id="UP001629392"/>
    </source>
</evidence>
<dbReference type="EMBL" id="JAQQCL010000002">
    <property type="protein sequence ID" value="MFM0715483.1"/>
    <property type="molecule type" value="Genomic_DNA"/>
</dbReference>
<name>A0ABW9E911_9BURK</name>
<reference evidence="1 2" key="1">
    <citation type="journal article" date="2024" name="Chem. Sci.">
        <title>Discovery of megapolipeptins by genome mining of a Burkholderiales bacteria collection.</title>
        <authorList>
            <person name="Paulo B.S."/>
            <person name="Recchia M.J.J."/>
            <person name="Lee S."/>
            <person name="Fergusson C.H."/>
            <person name="Romanowski S.B."/>
            <person name="Hernandez A."/>
            <person name="Krull N."/>
            <person name="Liu D.Y."/>
            <person name="Cavanagh H."/>
            <person name="Bos A."/>
            <person name="Gray C.A."/>
            <person name="Murphy B.T."/>
            <person name="Linington R.G."/>
            <person name="Eustaquio A.S."/>
        </authorList>
    </citation>
    <scope>NUCLEOTIDE SEQUENCE [LARGE SCALE GENOMIC DNA]</scope>
    <source>
        <strain evidence="1 2">RL17-350-BIC-E</strain>
    </source>
</reference>
<gene>
    <name evidence="1" type="ORF">PQQ73_03980</name>
</gene>
<dbReference type="SUPFAM" id="SSF54909">
    <property type="entry name" value="Dimeric alpha+beta barrel"/>
    <property type="match status" value="1"/>
</dbReference>